<organism evidence="1 2">
    <name type="scientific">Meloidogyne enterolobii</name>
    <name type="common">Root-knot nematode worm</name>
    <name type="synonym">Meloidogyne mayaguensis</name>
    <dbReference type="NCBI Taxonomy" id="390850"/>
    <lineage>
        <taxon>Eukaryota</taxon>
        <taxon>Metazoa</taxon>
        <taxon>Ecdysozoa</taxon>
        <taxon>Nematoda</taxon>
        <taxon>Chromadorea</taxon>
        <taxon>Rhabditida</taxon>
        <taxon>Tylenchina</taxon>
        <taxon>Tylenchomorpha</taxon>
        <taxon>Tylenchoidea</taxon>
        <taxon>Meloidogynidae</taxon>
        <taxon>Meloidogyninae</taxon>
        <taxon>Meloidogyne</taxon>
    </lineage>
</organism>
<evidence type="ECO:0000313" key="2">
    <source>
        <dbReference type="Proteomes" id="UP001497535"/>
    </source>
</evidence>
<dbReference type="Proteomes" id="UP001497535">
    <property type="component" value="Unassembled WGS sequence"/>
</dbReference>
<proteinExistence type="predicted"/>
<name>A0ACB1AUB8_MELEN</name>
<reference evidence="1" key="1">
    <citation type="submission" date="2023-11" db="EMBL/GenBank/DDBJ databases">
        <authorList>
            <person name="Poullet M."/>
        </authorList>
    </citation>
    <scope>NUCLEOTIDE SEQUENCE</scope>
    <source>
        <strain evidence="1">E1834</strain>
    </source>
</reference>
<comment type="caution">
    <text evidence="1">The sequence shown here is derived from an EMBL/GenBank/DDBJ whole genome shotgun (WGS) entry which is preliminary data.</text>
</comment>
<protein>
    <submittedName>
        <fullName evidence="1">Uncharacterized protein</fullName>
    </submittedName>
</protein>
<accession>A0ACB1AUB8</accession>
<sequence length="59" mass="7201">MLVCFSFSDTFVFILSFFTEFFNISIPHFVAQIFIFLLKIYLKSTKILFFNPLFFFQFF</sequence>
<gene>
    <name evidence="1" type="ORF">MENTE1834_LOCUS43191</name>
</gene>
<dbReference type="EMBL" id="CAVMJV010000120">
    <property type="protein sequence ID" value="CAK5105270.1"/>
    <property type="molecule type" value="Genomic_DNA"/>
</dbReference>
<evidence type="ECO:0000313" key="1">
    <source>
        <dbReference type="EMBL" id="CAK5105270.1"/>
    </source>
</evidence>
<keyword evidence="2" id="KW-1185">Reference proteome</keyword>